<name>A0A8F2E7V6_9CAUD</name>
<gene>
    <name evidence="1" type="primary">126</name>
    <name evidence="1" type="ORF">SEA_TUNATARTARE_126</name>
</gene>
<organism evidence="1 2">
    <name type="scientific">Streptomyces phage TunaTartare</name>
    <dbReference type="NCBI Taxonomy" id="2848887"/>
    <lineage>
        <taxon>Viruses</taxon>
        <taxon>Duplodnaviria</taxon>
        <taxon>Heunggongvirae</taxon>
        <taxon>Uroviricota</taxon>
        <taxon>Caudoviricetes</taxon>
        <taxon>Stanwilliamsviridae</taxon>
        <taxon>Loccivirinae</taxon>
        <taxon>Faustvirus</taxon>
        <taxon>Faustvirus tunatartare</taxon>
    </lineage>
</organism>
<evidence type="ECO:0000313" key="1">
    <source>
        <dbReference type="EMBL" id="QWT30005.1"/>
    </source>
</evidence>
<sequence>MEEREVIQVDITDTPEPFDEVSEGELVTAGILKIDPMHLHRILDLHMNVLGAQARARIKARKERLAAESRTVVK</sequence>
<protein>
    <submittedName>
        <fullName evidence="1">Uncharacterized protein</fullName>
    </submittedName>
</protein>
<proteinExistence type="predicted"/>
<dbReference type="KEGG" id="vg:77927694"/>
<dbReference type="EMBL" id="MW822145">
    <property type="protein sequence ID" value="QWT30005.1"/>
    <property type="molecule type" value="Genomic_DNA"/>
</dbReference>
<accession>A0A8F2E7V6</accession>
<keyword evidence="2" id="KW-1185">Reference proteome</keyword>
<dbReference type="Proteomes" id="UP000683399">
    <property type="component" value="Segment"/>
</dbReference>
<reference evidence="1 2" key="1">
    <citation type="submission" date="2021-03" db="EMBL/GenBank/DDBJ databases">
        <authorList>
            <person name="Alqahtani R."/>
            <person name="Behailu E."/>
            <person name="Cappabianca D.W."/>
            <person name="Csanadi-Schwartz K.M."/>
            <person name="Dalal A.S."/>
            <person name="Fahim M.S."/>
            <person name="Franklin J.M."/>
            <person name="Gluckman M.H."/>
            <person name="Levine C.J."/>
            <person name="Martin N."/>
            <person name="Milza N."/>
            <person name="Najmabadi R."/>
            <person name="Newman A.M."/>
            <person name="Pajunar M."/>
            <person name="Qalawee I."/>
            <person name="Rizvi A."/>
            <person name="Samuel A."/>
            <person name="Smith A."/>
            <person name="Swann F.E."/>
            <person name="Sweeney P."/>
            <person name="Torres N.R."/>
            <person name="Ventrone L."/>
            <person name="Ventura L."/>
            <person name="Wroe M."/>
            <person name="Acquaye N.A."/>
            <person name="Agnes T.J."/>
            <person name="Ahmed A."/>
            <person name="Ahmed S."/>
            <person name="Amodu B.A."/>
            <person name="Arefeayne N.F."/>
            <person name="Asamoah-Frimpong E.A."/>
            <person name="Attaran A."/>
            <person name="Barragan J.M."/>
            <person name="Baumgarten L.N."/>
            <person name="Berhane B."/>
            <person name="Beyene A."/>
            <person name="Bhattarai B."/>
            <person name="Biondokin D.V."/>
            <person name="Boone B.K."/>
            <person name="Burney S.Z."/>
            <person name="Cayanan J.T."/>
            <person name="Cesta G."/>
            <person name="Chang J."/>
            <person name="Chavez J."/>
            <person name="Chorbajian C."/>
            <person name="Christian S."/>
            <person name="Corns J.R."/>
            <person name="Corns N.R."/>
            <person name="Cowan J.T."/>
            <person name="Coyne C."/>
            <person name="Dadzie B."/>
            <person name="Datu D.V."/>
            <person name="Deng B.C."/>
            <person name="Der L."/>
            <person name="Dickerson K."/>
            <person name="Dozier E."/>
            <person name="Egbunine A.O."/>
            <person name="Farooq M."/>
            <person name="Fonge A.E."/>
            <person name="Ghomsi-Nono M.P."/>
            <person name="Giampietro H."/>
            <person name="Gunnison R.P."/>
            <person name="Han S.H."/>
            <person name="Hennigan A.J."/>
            <person name="Hong A.N."/>
            <person name="Ijomor E.C."/>
            <person name="Jalali A."/>
            <person name="Jamil T.Z."/>
            <person name="Jenkins C.R."/>
            <person name="Joseph M.A."/>
            <person name="Jowanowitch O.J."/>
            <person name="Kang D."/>
            <person name="Khan A."/>
            <person name="Khan Z.K."/>
            <person name="Kiewe T."/>
            <person name="Kjerulf A.B."/>
            <person name="Kolosey V."/>
            <person name="Kurup M."/>
            <person name="Lee V.H."/>
            <person name="Llontop-Maldonado V."/>
            <person name="Long P."/>
            <person name="Lu N."/>
            <person name="Majekodunmi A."/>
            <person name="Malik H.W."/>
            <person name="Marcellino S.C."/>
            <person name="Martinez L.A."/>
            <person name="Meher F.N."/>
            <person name="Michelin M.A."/>
            <person name="Mitchell K.G."/>
            <person name="Mullens W.J."/>
            <person name="Nwakama C."/>
            <person name="Nwosu F.T."/>
            <person name="Oboh E.C."/>
            <person name="Odujinrin O."/>
            <person name="Ogunsan O."/>
            <person name="O'Neill K."/>
            <person name="Oxlaj J.A."/>
            <person name="Patel A.K."/>
            <person name="Patel B.R."/>
            <person name="Pham Q."/>
            <person name="Porter J."/>
            <person name="Portes J."/>
            <person name="Prokopenko A."/>
            <person name="Quraishi M."/>
            <person name="Qureshi M."/>
            <person name="Rivera A."/>
            <person name="Rubalsky V."/>
            <person name="Saikali Y."/>
            <person name="Saqaf K."/>
            <person name="Saroya S.R."/>
            <person name="Seas A."/>
            <person name="Shadrick R.E."/>
            <person name="Sharda N."/>
            <person name="Sigindere M.T."/>
            <person name="Simbi V.G."/>
            <person name="Thuzar C."/>
            <person name="Tran K."/>
            <person name="Tran V.D."/>
            <person name="Trang W."/>
            <person name="Vaishnav N."/>
            <person name="Vuong K."/>
            <person name="Walker C."/>
            <person name="Wallace S.A."/>
            <person name="Warfield J.C."/>
            <person name="Wikina T."/>
            <person name="Wobbeking F.T."/>
            <person name="Worrent L.D."/>
            <person name="Yan T."/>
            <person name="Zehra A."/>
            <person name="Avazpour P."/>
            <person name="Kim F.M."/>
            <person name="Mason K."/>
            <person name="Nguyen D.A."/>
            <person name="Pettit S.M."/>
            <person name="Zhou O.J."/>
            <person name="Brissett D.L."/>
            <person name="Gualtieri C."/>
            <person name="Hufford T.M."/>
            <person name="Ko J.M."/>
            <person name="Novak J.K."/>
            <person name="Smith Z.M."/>
            <person name="Mayer-Bacon C."/>
            <person name="Erill I."/>
            <person name="Caruso S.M."/>
            <person name="Garlena R.A."/>
            <person name="Russell D.A."/>
            <person name="Pope W.H."/>
            <person name="Jacobs-Sera D."/>
            <person name="Hatfull G.F."/>
        </authorList>
    </citation>
    <scope>NUCLEOTIDE SEQUENCE [LARGE SCALE GENOMIC DNA]</scope>
</reference>
<dbReference type="RefSeq" id="YP_010651962.1">
    <property type="nucleotide sequence ID" value="NC_070784.1"/>
</dbReference>
<evidence type="ECO:0000313" key="2">
    <source>
        <dbReference type="Proteomes" id="UP000683399"/>
    </source>
</evidence>
<dbReference type="GeneID" id="77927694"/>